<dbReference type="PANTHER" id="PTHR30287:SF1">
    <property type="entry name" value="INNER MEMBRANE PROTEIN"/>
    <property type="match status" value="1"/>
</dbReference>
<dbReference type="eggNOG" id="COG0577">
    <property type="taxonomic scope" value="Bacteria"/>
</dbReference>
<feature type="domain" description="ABC3 transporter permease C-terminal" evidence="7">
    <location>
        <begin position="1144"/>
        <end position="1262"/>
    </location>
</feature>
<comment type="subcellular location">
    <subcellularLocation>
        <location evidence="1">Cell membrane</location>
        <topology evidence="1">Multi-pass membrane protein</topology>
    </subcellularLocation>
</comment>
<feature type="domain" description="ABC3 transporter permease C-terminal" evidence="7">
    <location>
        <begin position="218"/>
        <end position="338"/>
    </location>
</feature>
<protein>
    <submittedName>
        <fullName evidence="8">ABC transporter permease</fullName>
    </submittedName>
</protein>
<dbReference type="AlphaFoldDB" id="V5RI43"/>
<keyword evidence="9" id="KW-1185">Reference proteome</keyword>
<keyword evidence="2" id="KW-1003">Cell membrane</keyword>
<dbReference type="KEGG" id="sapi:SAPIS_v1c03730"/>
<feature type="transmembrane region" description="Helical" evidence="6">
    <location>
        <begin position="312"/>
        <end position="335"/>
    </location>
</feature>
<dbReference type="GO" id="GO:0005886">
    <property type="term" value="C:plasma membrane"/>
    <property type="evidence" value="ECO:0007669"/>
    <property type="project" value="UniProtKB-SubCell"/>
</dbReference>
<name>V5RI43_SPIAP</name>
<dbReference type="OrthoDB" id="393121at2"/>
<evidence type="ECO:0000256" key="1">
    <source>
        <dbReference type="ARBA" id="ARBA00004651"/>
    </source>
</evidence>
<feature type="transmembrane region" description="Helical" evidence="6">
    <location>
        <begin position="1232"/>
        <end position="1252"/>
    </location>
</feature>
<evidence type="ECO:0000256" key="6">
    <source>
        <dbReference type="SAM" id="Phobius"/>
    </source>
</evidence>
<evidence type="ECO:0000256" key="2">
    <source>
        <dbReference type="ARBA" id="ARBA00022475"/>
    </source>
</evidence>
<dbReference type="InterPro" id="IPR003838">
    <property type="entry name" value="ABC3_permease_C"/>
</dbReference>
<reference evidence="8 9" key="1">
    <citation type="journal article" date="2014" name="Genome Announc.">
        <title>Complete Genome Sequence of Spiroplasma apis B31T (ATCC 33834), a Bacterium Associated with May Disease of Honeybees (Apis mellifera).</title>
        <authorList>
            <person name="Ku C."/>
            <person name="Lo W.S."/>
            <person name="Chen L.L."/>
            <person name="Kuo C.H."/>
        </authorList>
    </citation>
    <scope>NUCLEOTIDE SEQUENCE [LARGE SCALE GENOMIC DNA]</scope>
    <source>
        <strain evidence="8">B31</strain>
    </source>
</reference>
<keyword evidence="5 6" id="KW-0472">Membrane</keyword>
<dbReference type="RefSeq" id="WP_023789153.1">
    <property type="nucleotide sequence ID" value="NC_022998.1"/>
</dbReference>
<feature type="transmembrane region" description="Helical" evidence="6">
    <location>
        <begin position="1185"/>
        <end position="1212"/>
    </location>
</feature>
<dbReference type="STRING" id="1276258.SAPIS_v1c03730"/>
<evidence type="ECO:0000259" key="7">
    <source>
        <dbReference type="Pfam" id="PF02687"/>
    </source>
</evidence>
<feature type="transmembrane region" description="Helical" evidence="6">
    <location>
        <begin position="1137"/>
        <end position="1165"/>
    </location>
</feature>
<evidence type="ECO:0000256" key="4">
    <source>
        <dbReference type="ARBA" id="ARBA00022989"/>
    </source>
</evidence>
<dbReference type="Pfam" id="PF02687">
    <property type="entry name" value="FtsX"/>
    <property type="match status" value="2"/>
</dbReference>
<dbReference type="HOGENOM" id="CLU_002981_0_0_14"/>
<feature type="transmembrane region" description="Helical" evidence="6">
    <location>
        <begin position="290"/>
        <end position="306"/>
    </location>
</feature>
<dbReference type="EMBL" id="CP006682">
    <property type="protein sequence ID" value="AHB36219.1"/>
    <property type="molecule type" value="Genomic_DNA"/>
</dbReference>
<dbReference type="InterPro" id="IPR038766">
    <property type="entry name" value="Membrane_comp_ABC_pdt"/>
</dbReference>
<dbReference type="PATRIC" id="fig|1276258.3.peg.370"/>
<accession>V5RI43</accession>
<feature type="transmembrane region" description="Helical" evidence="6">
    <location>
        <begin position="385"/>
        <end position="408"/>
    </location>
</feature>
<organism evidence="8 9">
    <name type="scientific">Spiroplasma apis B31</name>
    <dbReference type="NCBI Taxonomy" id="1276258"/>
    <lineage>
        <taxon>Bacteria</taxon>
        <taxon>Bacillati</taxon>
        <taxon>Mycoplasmatota</taxon>
        <taxon>Mollicutes</taxon>
        <taxon>Entomoplasmatales</taxon>
        <taxon>Spiroplasmataceae</taxon>
        <taxon>Spiroplasma</taxon>
    </lineage>
</organism>
<sequence>MIGQASDLNIEERAEFLFQDNLTEIRYRMVVLDPLWSERLTIYQGRKPRDKNEVIINSQFAKAQHIKLGQNLTIGGGEFIVSGLASDPLSYFPISDTLEAIPNSAKTAIVYGNDATFESVISKDFQKQITKTLYTLVTNKSNEKNLDKNMSRFVASKFNNPSEIVRSLSTLNKLSNDEDVKFNSSESSEEFTKFASSPFAYNWELTPKVVEIFKLCSIILSSVVIIIALVATGITVKKTIEMNSSEIGILKSLGAKASEISLSYVWYGIFIMIFVIPVAWLTAAFTQETIARLFLSYMGGVYWQVIFNWQSFLIAFLLFGLLVGLVSYLVAYILTRKPALTIMDKKDVVKRIKFLDNLKFKLTKRTKFTTRFSIELAASGFSKTLLTGAMVFLSAFIVSGCLTLLGVVDVALSNYYKNVKYANNIQNVESIGNAPMSKTSLSAWQGVEEYDKYLYDSKGIFGDEVKSISEAPSNLGGVSDTSVLPHLTLNVKDGKLESEWLYQTLSNSINNNQNEDNNSLVSIIGSIFGNNINQLLGKGISLGEIQKTLDWIIHSNEFKSDEFMARKEKVKTASDLLSSTFPPIIAQLMNTSAKGEGTWKEQILDVIVSQTPSYIKNFFNKSENRQNQFEFGWTINNYIPTVDNLYTKINAETNNNKLSIIGLQSTQNAYNFSNIKNNIFLSEYKARKLQDVIYGKENQNIYIDNFKVYDKDNGELTIPTITNSQAKLIYPFKDDLLDKLTFNADRLVLSEDQTNIPNEAWMYDDRDYQKFLNHDIKEDKGWLRASALSANKMTYAPIFNYNNGTKKGFEKYDGVIPNSLVKDSYGFFNLQSEYDENEHETLKAEIRPYYQYDNITLFIPKSKATRFEAIKNLGNKDTSEWFGYIDKNAVPKDTVKQWENIDPATKSNDYVWIRPYSLYYDVRGKYEKPKANLTGIELSQLTDSYKNFLWQSFKSQNNPFAIANKTMDWNKISGGNIKKINLKSVGDLKVYGNNLIIADQNIVNLVHGYSIDKYLPFNYQYEDKNSQNNGSYTENGVKVNTYDYVNPNNLINNESSNNLIYGTNDKQRSIRPNLWYNGVYSNAKEPYFLTTQASFSRNPKIGEDTINGDSTYKLWVETTDTEFLSQQQALIDQISKLIISIGTLFISMIIIISSLATTLIADLYVNQYKKFMIIMKSLGYSNWKIIKYSFGFVSLFSMITYVMGVLTSYLVIFGITTYINNNFIAIPFGYTWWAPFVSTILVVGMFILSTIITTRKIRKEPPSSLMTG</sequence>
<feature type="transmembrane region" description="Helical" evidence="6">
    <location>
        <begin position="264"/>
        <end position="283"/>
    </location>
</feature>
<gene>
    <name evidence="8" type="ORF">SAPIS_v1c03730</name>
</gene>
<dbReference type="PANTHER" id="PTHR30287">
    <property type="entry name" value="MEMBRANE COMPONENT OF PREDICTED ABC SUPERFAMILY METABOLITE UPTAKE TRANSPORTER"/>
    <property type="match status" value="1"/>
</dbReference>
<proteinExistence type="predicted"/>
<keyword evidence="3 6" id="KW-0812">Transmembrane</keyword>
<feature type="transmembrane region" description="Helical" evidence="6">
    <location>
        <begin position="212"/>
        <end position="236"/>
    </location>
</feature>
<evidence type="ECO:0000256" key="3">
    <source>
        <dbReference type="ARBA" id="ARBA00022692"/>
    </source>
</evidence>
<evidence type="ECO:0000256" key="5">
    <source>
        <dbReference type="ARBA" id="ARBA00023136"/>
    </source>
</evidence>
<keyword evidence="4 6" id="KW-1133">Transmembrane helix</keyword>
<dbReference type="Proteomes" id="UP000018550">
    <property type="component" value="Chromosome"/>
</dbReference>
<evidence type="ECO:0000313" key="8">
    <source>
        <dbReference type="EMBL" id="AHB36219.1"/>
    </source>
</evidence>
<evidence type="ECO:0000313" key="9">
    <source>
        <dbReference type="Proteomes" id="UP000018550"/>
    </source>
</evidence>